<keyword evidence="3" id="KW-1185">Reference proteome</keyword>
<protein>
    <recommendedName>
        <fullName evidence="4">Ig-like domain-containing protein</fullName>
    </recommendedName>
</protein>
<evidence type="ECO:0008006" key="4">
    <source>
        <dbReference type="Google" id="ProtNLM"/>
    </source>
</evidence>
<sequence length="193" mass="21679">MGFCFIYLFLTIKAQVSGYVGEMVKLPSGANLSWRLSKIEWSIFSNTTWIATYHKGTPNINWFYQFKGRLSLNTTSGKTSITSNQISLNELLSIGSIYLKGLCWTMLKCSSTDEDVDFTWQVQPPSVTLHHATINSSSVGYALFTQHHIKLNCTSSRNTDNVSKVSTVKCDGKDTKKKKFKLSSAFSHPKLEN</sequence>
<dbReference type="Gene3D" id="2.60.40.10">
    <property type="entry name" value="Immunoglobulins"/>
    <property type="match status" value="1"/>
</dbReference>
<dbReference type="InterPro" id="IPR013783">
    <property type="entry name" value="Ig-like_fold"/>
</dbReference>
<dbReference type="STRING" id="94237.ENSMMOP00000017001"/>
<dbReference type="AlphaFoldDB" id="A0A3Q3WHS9"/>
<feature type="signal peptide" evidence="1">
    <location>
        <begin position="1"/>
        <end position="18"/>
    </location>
</feature>
<keyword evidence="1" id="KW-0732">Signal</keyword>
<feature type="chain" id="PRO_5018751417" description="Ig-like domain-containing protein" evidence="1">
    <location>
        <begin position="19"/>
        <end position="193"/>
    </location>
</feature>
<evidence type="ECO:0000313" key="3">
    <source>
        <dbReference type="Proteomes" id="UP000261620"/>
    </source>
</evidence>
<accession>A0A3Q3WHS9</accession>
<reference evidence="2" key="1">
    <citation type="submission" date="2025-08" db="UniProtKB">
        <authorList>
            <consortium name="Ensembl"/>
        </authorList>
    </citation>
    <scope>IDENTIFICATION</scope>
</reference>
<proteinExistence type="predicted"/>
<dbReference type="Proteomes" id="UP000261620">
    <property type="component" value="Unplaced"/>
</dbReference>
<organism evidence="2 3">
    <name type="scientific">Mola mola</name>
    <name type="common">Ocean sunfish</name>
    <name type="synonym">Tetraodon mola</name>
    <dbReference type="NCBI Taxonomy" id="94237"/>
    <lineage>
        <taxon>Eukaryota</taxon>
        <taxon>Metazoa</taxon>
        <taxon>Chordata</taxon>
        <taxon>Craniata</taxon>
        <taxon>Vertebrata</taxon>
        <taxon>Euteleostomi</taxon>
        <taxon>Actinopterygii</taxon>
        <taxon>Neopterygii</taxon>
        <taxon>Teleostei</taxon>
        <taxon>Neoteleostei</taxon>
        <taxon>Acanthomorphata</taxon>
        <taxon>Eupercaria</taxon>
        <taxon>Tetraodontiformes</taxon>
        <taxon>Molidae</taxon>
        <taxon>Mola</taxon>
    </lineage>
</organism>
<name>A0A3Q3WHS9_MOLML</name>
<evidence type="ECO:0000256" key="1">
    <source>
        <dbReference type="SAM" id="SignalP"/>
    </source>
</evidence>
<reference evidence="2" key="2">
    <citation type="submission" date="2025-09" db="UniProtKB">
        <authorList>
            <consortium name="Ensembl"/>
        </authorList>
    </citation>
    <scope>IDENTIFICATION</scope>
</reference>
<evidence type="ECO:0000313" key="2">
    <source>
        <dbReference type="Ensembl" id="ENSMMOP00000017001.1"/>
    </source>
</evidence>
<dbReference type="Ensembl" id="ENSMMOT00000017284.1">
    <property type="protein sequence ID" value="ENSMMOP00000017001.1"/>
    <property type="gene ID" value="ENSMMOG00000012955.1"/>
</dbReference>